<comment type="similarity">
    <text evidence="1 3">Belongs to the type-B carboxylesterase/lipase family.</text>
</comment>
<comment type="caution">
    <text evidence="5">The sequence shown here is derived from an EMBL/GenBank/DDBJ whole genome shotgun (WGS) entry which is preliminary data.</text>
</comment>
<dbReference type="InterPro" id="IPR050309">
    <property type="entry name" value="Type-B_Carboxylest/Lipase"/>
</dbReference>
<proteinExistence type="inferred from homology"/>
<dbReference type="EMBL" id="JANFZH010000027">
    <property type="protein sequence ID" value="MCQ4840656.1"/>
    <property type="molecule type" value="Genomic_DNA"/>
</dbReference>
<evidence type="ECO:0000313" key="6">
    <source>
        <dbReference type="Proteomes" id="UP001524473"/>
    </source>
</evidence>
<evidence type="ECO:0000256" key="1">
    <source>
        <dbReference type="ARBA" id="ARBA00005964"/>
    </source>
</evidence>
<gene>
    <name evidence="5" type="ORF">NE695_12125</name>
</gene>
<evidence type="ECO:0000313" key="5">
    <source>
        <dbReference type="EMBL" id="MCQ4840656.1"/>
    </source>
</evidence>
<dbReference type="InterPro" id="IPR029058">
    <property type="entry name" value="AB_hydrolase_fold"/>
</dbReference>
<dbReference type="Gene3D" id="3.40.50.1820">
    <property type="entry name" value="alpha/beta hydrolase"/>
    <property type="match status" value="1"/>
</dbReference>
<feature type="domain" description="Carboxylesterase type B" evidence="4">
    <location>
        <begin position="11"/>
        <end position="484"/>
    </location>
</feature>
<reference evidence="5 6" key="1">
    <citation type="submission" date="2022-06" db="EMBL/GenBank/DDBJ databases">
        <title>Isolation of gut microbiota from human fecal samples.</title>
        <authorList>
            <person name="Pamer E.G."/>
            <person name="Barat B."/>
            <person name="Waligurski E."/>
            <person name="Medina S."/>
            <person name="Paddock L."/>
            <person name="Mostad J."/>
        </authorList>
    </citation>
    <scope>NUCLEOTIDE SEQUENCE [LARGE SCALE GENOMIC DNA]</scope>
    <source>
        <strain evidence="5 6">DFI.9.73</strain>
    </source>
</reference>
<dbReference type="Proteomes" id="UP001524473">
    <property type="component" value="Unassembled WGS sequence"/>
</dbReference>
<evidence type="ECO:0000256" key="3">
    <source>
        <dbReference type="RuleBase" id="RU361235"/>
    </source>
</evidence>
<name>A0ABT1S157_9FIRM</name>
<dbReference type="SUPFAM" id="SSF53474">
    <property type="entry name" value="alpha/beta-Hydrolases"/>
    <property type="match status" value="1"/>
</dbReference>
<dbReference type="EC" id="3.1.1.-" evidence="3"/>
<dbReference type="PANTHER" id="PTHR11559">
    <property type="entry name" value="CARBOXYLESTERASE"/>
    <property type="match status" value="1"/>
</dbReference>
<keyword evidence="2 3" id="KW-0378">Hydrolase</keyword>
<sequence length="518" mass="57020">MAKKFVCSTTEPVVSTKAGKVRGFCVDGTYTFHGIKYADADRFQMPRPVEPWDGVKDALSYGYVSPMLDKETAVGEIMVPHRYWPKDENCQYLNIWSQSLCEEAKKPVMVWLHGGGFSAGSSIEQMAYDGENLSKFGDVVVVTLNHRLNILGYLDLSPYGEKYKNSGNAGNADLVAALQWVHDNIAAFGGDPENVTIFGQSGGGGKVSSLMQTPAADGLFHKGIIMSGVADGIMFCDSTDSRPLVDGMLKELGLTADEIEKLETLPYEALAEAYKKVSPAIKAAGGYVGCAPTPNDFYLGEPRSVGFTDHAKTIPVIVGTVMAEFGFGPGVPHKYDLTEEEQMAMLREEYGDAADTLAKLFRECYPEKNLTDLLVLDGFSRKPSKDFALKKAEHPEAPTYNYLFTYEFPMDDGKPAWHCSDIPFFFHNTDKVLICNIPGVSDQLEDRMASAWVNFARYGVPSCPSLPEWTPCKPGDVATMIFDRDCKVLHNFDDALYEAFMPVAPNPFAPKKNVTVLH</sequence>
<dbReference type="Pfam" id="PF00135">
    <property type="entry name" value="COesterase"/>
    <property type="match status" value="1"/>
</dbReference>
<dbReference type="PROSITE" id="PS00122">
    <property type="entry name" value="CARBOXYLESTERASE_B_1"/>
    <property type="match status" value="1"/>
</dbReference>
<protein>
    <recommendedName>
        <fullName evidence="3">Carboxylic ester hydrolase</fullName>
        <ecNumber evidence="3">3.1.1.-</ecNumber>
    </recommendedName>
</protein>
<accession>A0ABT1S157</accession>
<dbReference type="GeneID" id="90531304"/>
<dbReference type="InterPro" id="IPR019826">
    <property type="entry name" value="Carboxylesterase_B_AS"/>
</dbReference>
<keyword evidence="6" id="KW-1185">Reference proteome</keyword>
<evidence type="ECO:0000259" key="4">
    <source>
        <dbReference type="Pfam" id="PF00135"/>
    </source>
</evidence>
<evidence type="ECO:0000256" key="2">
    <source>
        <dbReference type="ARBA" id="ARBA00022801"/>
    </source>
</evidence>
<organism evidence="5 6">
    <name type="scientific">Neglectibacter timonensis</name>
    <dbReference type="NCBI Taxonomy" id="1776382"/>
    <lineage>
        <taxon>Bacteria</taxon>
        <taxon>Bacillati</taxon>
        <taxon>Bacillota</taxon>
        <taxon>Clostridia</taxon>
        <taxon>Eubacteriales</taxon>
        <taxon>Oscillospiraceae</taxon>
        <taxon>Neglectibacter</taxon>
    </lineage>
</organism>
<dbReference type="InterPro" id="IPR002018">
    <property type="entry name" value="CarbesteraseB"/>
</dbReference>
<dbReference type="RefSeq" id="WP_066860865.1">
    <property type="nucleotide sequence ID" value="NZ_CABKVV010000010.1"/>
</dbReference>